<dbReference type="FunFam" id="3.40.605.10:FF:000004">
    <property type="entry name" value="Aldehyde dehydrogenase"/>
    <property type="match status" value="1"/>
</dbReference>
<evidence type="ECO:0000259" key="8">
    <source>
        <dbReference type="Pfam" id="PF00171"/>
    </source>
</evidence>
<feature type="active site" evidence="5">
    <location>
        <position position="251"/>
    </location>
</feature>
<dbReference type="GO" id="GO:0005737">
    <property type="term" value="C:cytoplasm"/>
    <property type="evidence" value="ECO:0007669"/>
    <property type="project" value="TreeGrafter"/>
</dbReference>
<comment type="caution">
    <text evidence="9">The sequence shown here is derived from an EMBL/GenBank/DDBJ whole genome shotgun (WGS) entry which is preliminary data.</text>
</comment>
<evidence type="ECO:0000256" key="1">
    <source>
        <dbReference type="ARBA" id="ARBA00009986"/>
    </source>
</evidence>
<dbReference type="Proteomes" id="UP000524404">
    <property type="component" value="Unassembled WGS sequence"/>
</dbReference>
<dbReference type="PROSITE" id="PS00687">
    <property type="entry name" value="ALDEHYDE_DEHYDR_GLU"/>
    <property type="match status" value="1"/>
</dbReference>
<dbReference type="InterPro" id="IPR016161">
    <property type="entry name" value="Ald_DH/histidinol_DH"/>
</dbReference>
<dbReference type="RefSeq" id="WP_229202839.1">
    <property type="nucleotide sequence ID" value="NZ_JACHKT010000014.1"/>
</dbReference>
<evidence type="ECO:0000313" key="10">
    <source>
        <dbReference type="Proteomes" id="UP000524404"/>
    </source>
</evidence>
<dbReference type="InterPro" id="IPR016162">
    <property type="entry name" value="Ald_DH_N"/>
</dbReference>
<dbReference type="Gene3D" id="3.40.309.10">
    <property type="entry name" value="Aldehyde Dehydrogenase, Chain A, domain 2"/>
    <property type="match status" value="1"/>
</dbReference>
<dbReference type="GO" id="GO:0004029">
    <property type="term" value="F:aldehyde dehydrogenase (NAD+) activity"/>
    <property type="evidence" value="ECO:0007669"/>
    <property type="project" value="TreeGrafter"/>
</dbReference>
<dbReference type="InterPro" id="IPR029510">
    <property type="entry name" value="Ald_DH_CS_GLU"/>
</dbReference>
<dbReference type="PROSITE" id="PS00070">
    <property type="entry name" value="ALDEHYDE_DEHYDR_CYS"/>
    <property type="match status" value="1"/>
</dbReference>
<comment type="similarity">
    <text evidence="1 4 7">Belongs to the aldehyde dehydrogenase family.</text>
</comment>
<reference evidence="9 10" key="1">
    <citation type="submission" date="2020-08" db="EMBL/GenBank/DDBJ databases">
        <title>Functional genomics of gut bacteria from endangered species of beetles.</title>
        <authorList>
            <person name="Carlos-Shanley C."/>
        </authorList>
    </citation>
    <scope>NUCLEOTIDE SEQUENCE [LARGE SCALE GENOMIC DNA]</scope>
    <source>
        <strain evidence="9 10">S00070</strain>
    </source>
</reference>
<dbReference type="CDD" id="cd07134">
    <property type="entry name" value="ALDH_AlkH-like"/>
    <property type="match status" value="1"/>
</dbReference>
<dbReference type="AlphaFoldDB" id="A0A841EQG2"/>
<feature type="active site" evidence="5 6">
    <location>
        <position position="217"/>
    </location>
</feature>
<dbReference type="SUPFAM" id="SSF53720">
    <property type="entry name" value="ALDH-like"/>
    <property type="match status" value="1"/>
</dbReference>
<evidence type="ECO:0000256" key="7">
    <source>
        <dbReference type="RuleBase" id="RU003345"/>
    </source>
</evidence>
<dbReference type="PIRSF" id="PIRSF036492">
    <property type="entry name" value="ALDH"/>
    <property type="match status" value="1"/>
</dbReference>
<feature type="domain" description="Aldehyde dehydrogenase" evidence="8">
    <location>
        <begin position="10"/>
        <end position="440"/>
    </location>
</feature>
<evidence type="ECO:0000256" key="5">
    <source>
        <dbReference type="PIRSR" id="PIRSR036492-1"/>
    </source>
</evidence>
<evidence type="ECO:0000313" key="9">
    <source>
        <dbReference type="EMBL" id="MBB6003609.1"/>
    </source>
</evidence>
<dbReference type="Pfam" id="PF00171">
    <property type="entry name" value="Aldedh"/>
    <property type="match status" value="1"/>
</dbReference>
<dbReference type="InterPro" id="IPR016163">
    <property type="entry name" value="Ald_DH_C"/>
</dbReference>
<evidence type="ECO:0000256" key="6">
    <source>
        <dbReference type="PROSITE-ProRule" id="PRU10007"/>
    </source>
</evidence>
<organism evidence="9 10">
    <name type="scientific">Arcicella rosea</name>
    <dbReference type="NCBI Taxonomy" id="502909"/>
    <lineage>
        <taxon>Bacteria</taxon>
        <taxon>Pseudomonadati</taxon>
        <taxon>Bacteroidota</taxon>
        <taxon>Cytophagia</taxon>
        <taxon>Cytophagales</taxon>
        <taxon>Flectobacillaceae</taxon>
        <taxon>Arcicella</taxon>
    </lineage>
</organism>
<protein>
    <recommendedName>
        <fullName evidence="4">Aldehyde dehydrogenase</fullName>
    </recommendedName>
</protein>
<dbReference type="EMBL" id="JACHKT010000014">
    <property type="protein sequence ID" value="MBB6003609.1"/>
    <property type="molecule type" value="Genomic_DNA"/>
</dbReference>
<gene>
    <name evidence="9" type="ORF">HNP25_002267</name>
</gene>
<keyword evidence="2 4" id="KW-0560">Oxidoreductase</keyword>
<dbReference type="InterPro" id="IPR016160">
    <property type="entry name" value="Ald_DH_CS_CYS"/>
</dbReference>
<keyword evidence="10" id="KW-1185">Reference proteome</keyword>
<dbReference type="PANTHER" id="PTHR43570">
    <property type="entry name" value="ALDEHYDE DEHYDROGENASE"/>
    <property type="match status" value="1"/>
</dbReference>
<dbReference type="Gene3D" id="3.40.605.10">
    <property type="entry name" value="Aldehyde Dehydrogenase, Chain A, domain 1"/>
    <property type="match status" value="1"/>
</dbReference>
<dbReference type="FunFam" id="3.40.309.10:FF:000003">
    <property type="entry name" value="Aldehyde dehydrogenase"/>
    <property type="match status" value="1"/>
</dbReference>
<keyword evidence="3" id="KW-0520">NAD</keyword>
<dbReference type="GO" id="GO:0006081">
    <property type="term" value="P:aldehyde metabolic process"/>
    <property type="evidence" value="ECO:0007669"/>
    <property type="project" value="InterPro"/>
</dbReference>
<evidence type="ECO:0000256" key="2">
    <source>
        <dbReference type="ARBA" id="ARBA00023002"/>
    </source>
</evidence>
<sequence length="472" mass="53270">MMIKKEWEETIEIIFSEQLKNQYNIGNTDVFERKIKLKNLLNLVLQYRKDIQKAMFDDFKKAPAEVDLTEIYTVTNEINHAIKHLHTWMKAQYVPSPITLLGTSSYIHYEPKGVVLIISPWNFPFNLTFGPLISAIAAGNCVMIKPSEHTPNSTALMKKMLAEIFPENEVAVFEGDSAVAAYITQLPFNHIFFTGSPTLGKKVMKAAAENLCSVTLELGGKSPVIVDESADLSKAAKRIAWAKFLNNGQVCIAPDYVYVHEKVKNEFLTLLKAQIVGLYGQEAELSKDYSRIVNQAHFNRLKQYLQDAISEGAVLEIGGEMNEKERFIAPTVLSNVNLKSAIMQDEIFGPLLPLMVYQDLNEVILHIQQHEKPLALYIFSKQDEVINKVIRETRAGGTVVNHNTLHFFNNELPFGGSNNSGIGKTHGKYGFEAFSNARAVMKQWSPFSALDLLMPPYSNFKQKIIDLTIRFF</sequence>
<evidence type="ECO:0000256" key="4">
    <source>
        <dbReference type="PIRNR" id="PIRNR036492"/>
    </source>
</evidence>
<evidence type="ECO:0000256" key="3">
    <source>
        <dbReference type="ARBA" id="ARBA00023027"/>
    </source>
</evidence>
<proteinExistence type="inferred from homology"/>
<dbReference type="PANTHER" id="PTHR43570:SF20">
    <property type="entry name" value="ALDEHYDE DEHYDROGENASE ALDX-RELATED"/>
    <property type="match status" value="1"/>
</dbReference>
<dbReference type="InterPro" id="IPR012394">
    <property type="entry name" value="Aldehyde_DH_NAD(P)"/>
</dbReference>
<dbReference type="InterPro" id="IPR015590">
    <property type="entry name" value="Aldehyde_DH_dom"/>
</dbReference>
<accession>A0A841EQG2</accession>
<name>A0A841EQG2_9BACT</name>